<name>A0A7C5AMR5_9BACT</name>
<sequence length="277" mass="29800">MVRRIDKVFRRLKEKGEKALIPFITAGDPDLETSHRLALELAVRGADLLELGIPFSDPLADGPTIQAASSRAIQKGVHLEDVLALAGRIRQETQIPIILMGYYNPVLQYGLERAANEAARQGVDGFIIPDLPPEEAGPWRRAAKAAGVAAILLAAPTSGPERLRKLGELTQGFLYYVSVTGITGARAELPPELVRELKELRLLVKCPVAVGFGIASPEQVAWLAPYVDGVVVGSAIVQKVAKLSGPETIREIGEFIARLKAPLRAVSGEGEKILGRL</sequence>
<gene>
    <name evidence="9" type="primary">trpA</name>
    <name evidence="11" type="ORF">ENW48_09805</name>
</gene>
<dbReference type="PANTHER" id="PTHR43406:SF1">
    <property type="entry name" value="TRYPTOPHAN SYNTHASE ALPHA CHAIN, CHLOROPLASTIC"/>
    <property type="match status" value="1"/>
</dbReference>
<dbReference type="CDD" id="cd04724">
    <property type="entry name" value="Tryptophan_synthase_alpha"/>
    <property type="match status" value="1"/>
</dbReference>
<dbReference type="AlphaFoldDB" id="A0A7C5AMR5"/>
<dbReference type="HAMAP" id="MF_00131">
    <property type="entry name" value="Trp_synth_alpha"/>
    <property type="match status" value="1"/>
</dbReference>
<dbReference type="InterPro" id="IPR011060">
    <property type="entry name" value="RibuloseP-bd_barrel"/>
</dbReference>
<evidence type="ECO:0000256" key="2">
    <source>
        <dbReference type="ARBA" id="ARBA00004733"/>
    </source>
</evidence>
<evidence type="ECO:0000256" key="5">
    <source>
        <dbReference type="ARBA" id="ARBA00022822"/>
    </source>
</evidence>
<comment type="pathway">
    <text evidence="2 9">Amino-acid biosynthesis; L-tryptophan biosynthesis; L-tryptophan from chorismate: step 5/5.</text>
</comment>
<dbReference type="PANTHER" id="PTHR43406">
    <property type="entry name" value="TRYPTOPHAN SYNTHASE, ALPHA CHAIN"/>
    <property type="match status" value="1"/>
</dbReference>
<organism evidence="11">
    <name type="scientific">Desulfobacca acetoxidans</name>
    <dbReference type="NCBI Taxonomy" id="60893"/>
    <lineage>
        <taxon>Bacteria</taxon>
        <taxon>Pseudomonadati</taxon>
        <taxon>Thermodesulfobacteriota</taxon>
        <taxon>Desulfobaccia</taxon>
        <taxon>Desulfobaccales</taxon>
        <taxon>Desulfobaccaceae</taxon>
        <taxon>Desulfobacca</taxon>
    </lineage>
</organism>
<dbReference type="InterPro" id="IPR013785">
    <property type="entry name" value="Aldolase_TIM"/>
</dbReference>
<dbReference type="FunFam" id="3.20.20.70:FF:000037">
    <property type="entry name" value="Tryptophan synthase alpha chain"/>
    <property type="match status" value="1"/>
</dbReference>
<dbReference type="GO" id="GO:0004834">
    <property type="term" value="F:tryptophan synthase activity"/>
    <property type="evidence" value="ECO:0007669"/>
    <property type="project" value="UniProtKB-UniRule"/>
</dbReference>
<dbReference type="NCBIfam" id="TIGR00262">
    <property type="entry name" value="trpA"/>
    <property type="match status" value="1"/>
</dbReference>
<keyword evidence="6 9" id="KW-0057">Aromatic amino acid biosynthesis</keyword>
<dbReference type="Gene3D" id="3.20.20.70">
    <property type="entry name" value="Aldolase class I"/>
    <property type="match status" value="1"/>
</dbReference>
<keyword evidence="5 9" id="KW-0822">Tryptophan biosynthesis</keyword>
<feature type="active site" description="Proton acceptor" evidence="9">
    <location>
        <position position="61"/>
    </location>
</feature>
<evidence type="ECO:0000256" key="8">
    <source>
        <dbReference type="ARBA" id="ARBA00049047"/>
    </source>
</evidence>
<comment type="similarity">
    <text evidence="9 10">Belongs to the TrpA family.</text>
</comment>
<evidence type="ECO:0000256" key="6">
    <source>
        <dbReference type="ARBA" id="ARBA00023141"/>
    </source>
</evidence>
<evidence type="ECO:0000256" key="10">
    <source>
        <dbReference type="RuleBase" id="RU003662"/>
    </source>
</evidence>
<comment type="caution">
    <text evidence="11">The sequence shown here is derived from an EMBL/GenBank/DDBJ whole genome shotgun (WGS) entry which is preliminary data.</text>
</comment>
<keyword evidence="7 9" id="KW-0456">Lyase</keyword>
<evidence type="ECO:0000256" key="7">
    <source>
        <dbReference type="ARBA" id="ARBA00023239"/>
    </source>
</evidence>
<evidence type="ECO:0000256" key="1">
    <source>
        <dbReference type="ARBA" id="ARBA00003365"/>
    </source>
</evidence>
<accession>A0A7C5AMR5</accession>
<evidence type="ECO:0000313" key="11">
    <source>
        <dbReference type="EMBL" id="HGZ12494.1"/>
    </source>
</evidence>
<evidence type="ECO:0000256" key="3">
    <source>
        <dbReference type="ARBA" id="ARBA00011270"/>
    </source>
</evidence>
<dbReference type="EC" id="4.2.1.20" evidence="9"/>
<dbReference type="Pfam" id="PF00290">
    <property type="entry name" value="Trp_syntA"/>
    <property type="match status" value="1"/>
</dbReference>
<dbReference type="PROSITE" id="PS00167">
    <property type="entry name" value="TRP_SYNTHASE_ALPHA"/>
    <property type="match status" value="1"/>
</dbReference>
<dbReference type="UniPathway" id="UPA00035">
    <property type="reaction ID" value="UER00044"/>
</dbReference>
<dbReference type="InterPro" id="IPR018204">
    <property type="entry name" value="Trp_synthase_alpha_AS"/>
</dbReference>
<comment type="subunit">
    <text evidence="3 9">Tetramer of two alpha and two beta chains.</text>
</comment>
<keyword evidence="4 9" id="KW-0028">Amino-acid biosynthesis</keyword>
<comment type="catalytic activity">
    <reaction evidence="8 9">
        <text>(1S,2R)-1-C-(indol-3-yl)glycerol 3-phosphate + L-serine = D-glyceraldehyde 3-phosphate + L-tryptophan + H2O</text>
        <dbReference type="Rhea" id="RHEA:10532"/>
        <dbReference type="ChEBI" id="CHEBI:15377"/>
        <dbReference type="ChEBI" id="CHEBI:33384"/>
        <dbReference type="ChEBI" id="CHEBI:57912"/>
        <dbReference type="ChEBI" id="CHEBI:58866"/>
        <dbReference type="ChEBI" id="CHEBI:59776"/>
        <dbReference type="EC" id="4.2.1.20"/>
    </reaction>
</comment>
<dbReference type="SUPFAM" id="SSF51366">
    <property type="entry name" value="Ribulose-phoshate binding barrel"/>
    <property type="match status" value="1"/>
</dbReference>
<evidence type="ECO:0000256" key="4">
    <source>
        <dbReference type="ARBA" id="ARBA00022605"/>
    </source>
</evidence>
<protein>
    <recommendedName>
        <fullName evidence="9">Tryptophan synthase alpha chain</fullName>
        <ecNumber evidence="9">4.2.1.20</ecNumber>
    </recommendedName>
</protein>
<proteinExistence type="inferred from homology"/>
<feature type="active site" description="Proton acceptor" evidence="9">
    <location>
        <position position="50"/>
    </location>
</feature>
<dbReference type="GO" id="GO:0005829">
    <property type="term" value="C:cytosol"/>
    <property type="evidence" value="ECO:0007669"/>
    <property type="project" value="TreeGrafter"/>
</dbReference>
<dbReference type="InterPro" id="IPR002028">
    <property type="entry name" value="Trp_synthase_suA"/>
</dbReference>
<comment type="function">
    <text evidence="1 9">The alpha subunit is responsible for the aldol cleavage of indoleglycerol phosphate to indole and glyceraldehyde 3-phosphate.</text>
</comment>
<reference evidence="11" key="1">
    <citation type="journal article" date="2020" name="mSystems">
        <title>Genome- and Community-Level Interaction Insights into Carbon Utilization and Element Cycling Functions of Hydrothermarchaeota in Hydrothermal Sediment.</title>
        <authorList>
            <person name="Zhou Z."/>
            <person name="Liu Y."/>
            <person name="Xu W."/>
            <person name="Pan J."/>
            <person name="Luo Z.H."/>
            <person name="Li M."/>
        </authorList>
    </citation>
    <scope>NUCLEOTIDE SEQUENCE [LARGE SCALE GENOMIC DNA]</scope>
    <source>
        <strain evidence="11">SpSt-853</strain>
    </source>
</reference>
<evidence type="ECO:0000256" key="9">
    <source>
        <dbReference type="HAMAP-Rule" id="MF_00131"/>
    </source>
</evidence>
<dbReference type="EMBL" id="DTKJ01000066">
    <property type="protein sequence ID" value="HGZ12494.1"/>
    <property type="molecule type" value="Genomic_DNA"/>
</dbReference>